<evidence type="ECO:0000259" key="3">
    <source>
        <dbReference type="Pfam" id="PF18705"/>
    </source>
</evidence>
<dbReference type="Pfam" id="PF18705">
    <property type="entry name" value="DUF5643"/>
    <property type="match status" value="1"/>
</dbReference>
<dbReference type="Pfam" id="PF13786">
    <property type="entry name" value="DUF4179"/>
    <property type="match status" value="1"/>
</dbReference>
<keyword evidence="1" id="KW-0812">Transmembrane</keyword>
<keyword evidence="5" id="KW-1185">Reference proteome</keyword>
<dbReference type="InterPro" id="IPR025436">
    <property type="entry name" value="DUF4179"/>
</dbReference>
<dbReference type="RefSeq" id="WP_305992878.1">
    <property type="nucleotide sequence ID" value="NZ_JAVAMP010000008.1"/>
</dbReference>
<name>A0ABT9J1T4_9BACL</name>
<feature type="domain" description="DUF4179" evidence="2">
    <location>
        <begin position="17"/>
        <end position="100"/>
    </location>
</feature>
<protein>
    <submittedName>
        <fullName evidence="4">DUF4179 domain-containing protein</fullName>
    </submittedName>
</protein>
<dbReference type="InterPro" id="IPR040680">
    <property type="entry name" value="DUF5643"/>
</dbReference>
<dbReference type="EMBL" id="JAVAMP010000008">
    <property type="protein sequence ID" value="MDP5275572.1"/>
    <property type="molecule type" value="Genomic_DNA"/>
</dbReference>
<reference evidence="4 5" key="1">
    <citation type="submission" date="2023-08" db="EMBL/GenBank/DDBJ databases">
        <authorList>
            <person name="Park J.-S."/>
        </authorList>
    </citation>
    <scope>NUCLEOTIDE SEQUENCE [LARGE SCALE GENOMIC DNA]</scope>
    <source>
        <strain evidence="4 5">2205SS18-9</strain>
    </source>
</reference>
<sequence>MDKERRSGTLHNKTLIVMIGLLIIITMITIILWKSPMFMKNDFSSSELMNLINTDQGLMNAVEHDFIQIIEQSDEHEGIKITVESVIVDEAKMIVLYSMEGVRDFKRVYSKSVELLKINGEIYGAGSTYNSPVNNEEQSNIIYDRIDFYFFDENKPEDMILKLKLEAGNTFSDTKELESTWSIPFKVDKKKFQNKSRFYSINKTVQIEGQSLSFHDLTIYPIRSELLISIDENNSKEIFGFEDLRISDHEGNVWETVSSGFIGKQLNDTEQLVYLESNYFDHPEEMYIELSTIRAMNKNELQFNVDLSQNDLGTTSNENISLIINKDLENC</sequence>
<evidence type="ECO:0000259" key="2">
    <source>
        <dbReference type="Pfam" id="PF13786"/>
    </source>
</evidence>
<evidence type="ECO:0000313" key="5">
    <source>
        <dbReference type="Proteomes" id="UP001231941"/>
    </source>
</evidence>
<dbReference type="Proteomes" id="UP001231941">
    <property type="component" value="Unassembled WGS sequence"/>
</dbReference>
<accession>A0ABT9J1T4</accession>
<dbReference type="Gene3D" id="2.60.40.1630">
    <property type="entry name" value="bacillus anthracis domain"/>
    <property type="match status" value="1"/>
</dbReference>
<feature type="transmembrane region" description="Helical" evidence="1">
    <location>
        <begin position="15"/>
        <end position="33"/>
    </location>
</feature>
<proteinExistence type="predicted"/>
<evidence type="ECO:0000256" key="1">
    <source>
        <dbReference type="SAM" id="Phobius"/>
    </source>
</evidence>
<evidence type="ECO:0000313" key="4">
    <source>
        <dbReference type="EMBL" id="MDP5275572.1"/>
    </source>
</evidence>
<organism evidence="4 5">
    <name type="scientific">Chengkuizengella axinellae</name>
    <dbReference type="NCBI Taxonomy" id="3064388"/>
    <lineage>
        <taxon>Bacteria</taxon>
        <taxon>Bacillati</taxon>
        <taxon>Bacillota</taxon>
        <taxon>Bacilli</taxon>
        <taxon>Bacillales</taxon>
        <taxon>Paenibacillaceae</taxon>
        <taxon>Chengkuizengella</taxon>
    </lineage>
</organism>
<comment type="caution">
    <text evidence="4">The sequence shown here is derived from an EMBL/GenBank/DDBJ whole genome shotgun (WGS) entry which is preliminary data.</text>
</comment>
<gene>
    <name evidence="4" type="ORF">Q5Y73_15790</name>
</gene>
<keyword evidence="1" id="KW-0472">Membrane</keyword>
<keyword evidence="1" id="KW-1133">Transmembrane helix</keyword>
<feature type="domain" description="DUF5643" evidence="3">
    <location>
        <begin position="198"/>
        <end position="304"/>
    </location>
</feature>